<dbReference type="Proteomes" id="UP000297295">
    <property type="component" value="Unassembled WGS sequence"/>
</dbReference>
<evidence type="ECO:0000313" key="3">
    <source>
        <dbReference type="Proteomes" id="UP000297295"/>
    </source>
</evidence>
<proteinExistence type="predicted"/>
<accession>A0A4E0PYE0</accession>
<feature type="transmembrane region" description="Helical" evidence="1">
    <location>
        <begin position="221"/>
        <end position="241"/>
    </location>
</feature>
<reference evidence="2 3" key="1">
    <citation type="submission" date="2017-11" db="EMBL/GenBank/DDBJ databases">
        <title>Isolation and Characterization of Methanogenic Archaea from Saline Meromictic Lake at Siberia.</title>
        <authorList>
            <person name="Shen Y."/>
            <person name="Huang H.-H."/>
            <person name="Lai M.-C."/>
            <person name="Chen S.-C."/>
        </authorList>
    </citation>
    <scope>NUCLEOTIDE SEQUENCE [LARGE SCALE GENOMIC DNA]</scope>
    <source>
        <strain evidence="2 3">SY-01</strain>
    </source>
</reference>
<keyword evidence="3" id="KW-1185">Reference proteome</keyword>
<evidence type="ECO:0000313" key="2">
    <source>
        <dbReference type="EMBL" id="TGC08685.1"/>
    </source>
</evidence>
<keyword evidence="1" id="KW-0472">Membrane</keyword>
<organism evidence="2 3">
    <name type="scientific">Methanolobus halotolerans</name>
    <dbReference type="NCBI Taxonomy" id="2052935"/>
    <lineage>
        <taxon>Archaea</taxon>
        <taxon>Methanobacteriati</taxon>
        <taxon>Methanobacteriota</taxon>
        <taxon>Stenosarchaea group</taxon>
        <taxon>Methanomicrobia</taxon>
        <taxon>Methanosarcinales</taxon>
        <taxon>Methanosarcinaceae</taxon>
        <taxon>Methanolobus</taxon>
    </lineage>
</organism>
<dbReference type="EMBL" id="PGGK01000008">
    <property type="protein sequence ID" value="TGC08685.1"/>
    <property type="molecule type" value="Genomic_DNA"/>
</dbReference>
<dbReference type="AlphaFoldDB" id="A0A4E0PYE0"/>
<comment type="caution">
    <text evidence="2">The sequence shown here is derived from an EMBL/GenBank/DDBJ whole genome shotgun (WGS) entry which is preliminary data.</text>
</comment>
<name>A0A4E0PYE0_9EURY</name>
<keyword evidence="1" id="KW-1133">Transmembrane helix</keyword>
<gene>
    <name evidence="2" type="ORF">CUN85_08390</name>
</gene>
<keyword evidence="1" id="KW-0812">Transmembrane</keyword>
<sequence>MRDDMVQKNIFLILIVLFCCFAIPASAEVSFTNDIDLYGDSVTFTLIETYTDENARDFRDEMDIDGDGVVNASETGKFEEDYLSNGGVQFLEYIMLDNGSVQLTIDSIGIHFEGAEGQVNSSVLNVTTTVQYGLDSTISSGEHSIWVLGHPLINKIELVLPDGTELVSYDGLDNSSQSFKGGRVVLEGASGIRSFMNGDMPAFEYAVHVDIREKPFYKNKYFLPILIIIEIMLASIALYIIRMNKNK</sequence>
<evidence type="ECO:0000256" key="1">
    <source>
        <dbReference type="SAM" id="Phobius"/>
    </source>
</evidence>
<protein>
    <submittedName>
        <fullName evidence="2">Uncharacterized protein</fullName>
    </submittedName>
</protein>